<dbReference type="PANTHER" id="PTHR23426">
    <property type="entry name" value="FERREDOXIN/ADRENODOXIN"/>
    <property type="match status" value="1"/>
</dbReference>
<dbReference type="PANTHER" id="PTHR23426:SF65">
    <property type="entry name" value="FERREDOXIN-2, MITOCHONDRIAL"/>
    <property type="match status" value="1"/>
</dbReference>
<name>A0A7W6C2G9_9SPHN</name>
<proteinExistence type="inferred from homology"/>
<dbReference type="Proteomes" id="UP000561459">
    <property type="component" value="Unassembled WGS sequence"/>
</dbReference>
<dbReference type="Gene3D" id="3.10.20.30">
    <property type="match status" value="1"/>
</dbReference>
<dbReference type="CDD" id="cd00207">
    <property type="entry name" value="fer2"/>
    <property type="match status" value="1"/>
</dbReference>
<dbReference type="PRINTS" id="PR00355">
    <property type="entry name" value="ADRENODOXIN"/>
</dbReference>
<evidence type="ECO:0000256" key="2">
    <source>
        <dbReference type="ARBA" id="ARBA00022714"/>
    </source>
</evidence>
<dbReference type="GO" id="GO:0009055">
    <property type="term" value="F:electron transfer activity"/>
    <property type="evidence" value="ECO:0007669"/>
    <property type="project" value="TreeGrafter"/>
</dbReference>
<evidence type="ECO:0000256" key="6">
    <source>
        <dbReference type="ARBA" id="ARBA00034078"/>
    </source>
</evidence>
<keyword evidence="9" id="KW-1185">Reference proteome</keyword>
<dbReference type="PROSITE" id="PS51085">
    <property type="entry name" value="2FE2S_FER_2"/>
    <property type="match status" value="1"/>
</dbReference>
<dbReference type="AlphaFoldDB" id="A0A7W6C2G9"/>
<evidence type="ECO:0000256" key="1">
    <source>
        <dbReference type="ARBA" id="ARBA00010914"/>
    </source>
</evidence>
<evidence type="ECO:0000259" key="7">
    <source>
        <dbReference type="PROSITE" id="PS51085"/>
    </source>
</evidence>
<sequence length="93" mass="9716">MVDAELGSSLKDVALHKEVDGIVGLCGGYANCGTCHIYVAEQDIARLPAPDEAEEMMLEGLFADRQAGSRLACQIIAGPELEGLAVTVAPAQM</sequence>
<feature type="domain" description="2Fe-2S ferredoxin-type" evidence="7">
    <location>
        <begin position="1"/>
        <end position="92"/>
    </location>
</feature>
<dbReference type="EMBL" id="JACIDY010000004">
    <property type="protein sequence ID" value="MBB3940389.1"/>
    <property type="molecule type" value="Genomic_DNA"/>
</dbReference>
<dbReference type="InterPro" id="IPR001055">
    <property type="entry name" value="Adrenodoxin-like"/>
</dbReference>
<keyword evidence="5" id="KW-0411">Iron-sulfur</keyword>
<dbReference type="InterPro" id="IPR012675">
    <property type="entry name" value="Beta-grasp_dom_sf"/>
</dbReference>
<keyword evidence="4" id="KW-0408">Iron</keyword>
<gene>
    <name evidence="8" type="ORF">GGR39_002046</name>
</gene>
<evidence type="ECO:0000256" key="4">
    <source>
        <dbReference type="ARBA" id="ARBA00023004"/>
    </source>
</evidence>
<dbReference type="SUPFAM" id="SSF54292">
    <property type="entry name" value="2Fe-2S ferredoxin-like"/>
    <property type="match status" value="1"/>
</dbReference>
<evidence type="ECO:0000256" key="3">
    <source>
        <dbReference type="ARBA" id="ARBA00022723"/>
    </source>
</evidence>
<accession>A0A7W6C2G9</accession>
<comment type="cofactor">
    <cofactor evidence="6">
        <name>[2Fe-2S] cluster</name>
        <dbReference type="ChEBI" id="CHEBI:190135"/>
    </cofactor>
</comment>
<reference evidence="8 9" key="1">
    <citation type="submission" date="2020-08" db="EMBL/GenBank/DDBJ databases">
        <title>Genomic Encyclopedia of Type Strains, Phase IV (KMG-IV): sequencing the most valuable type-strain genomes for metagenomic binning, comparative biology and taxonomic classification.</title>
        <authorList>
            <person name="Goeker M."/>
        </authorList>
    </citation>
    <scope>NUCLEOTIDE SEQUENCE [LARGE SCALE GENOMIC DNA]</scope>
    <source>
        <strain evidence="8 9">DSM 27568</strain>
    </source>
</reference>
<keyword evidence="3" id="KW-0479">Metal-binding</keyword>
<comment type="caution">
    <text evidence="8">The sequence shown here is derived from an EMBL/GenBank/DDBJ whole genome shotgun (WGS) entry which is preliminary data.</text>
</comment>
<dbReference type="Pfam" id="PF00111">
    <property type="entry name" value="Fer2"/>
    <property type="match status" value="1"/>
</dbReference>
<protein>
    <submittedName>
        <fullName evidence="8">2Fe-2S ferredoxin</fullName>
    </submittedName>
</protein>
<evidence type="ECO:0000313" key="8">
    <source>
        <dbReference type="EMBL" id="MBB3940389.1"/>
    </source>
</evidence>
<dbReference type="InterPro" id="IPR036010">
    <property type="entry name" value="2Fe-2S_ferredoxin-like_sf"/>
</dbReference>
<evidence type="ECO:0000313" key="9">
    <source>
        <dbReference type="Proteomes" id="UP000561459"/>
    </source>
</evidence>
<dbReference type="GO" id="GO:0051537">
    <property type="term" value="F:2 iron, 2 sulfur cluster binding"/>
    <property type="evidence" value="ECO:0007669"/>
    <property type="project" value="UniProtKB-KW"/>
</dbReference>
<keyword evidence="2" id="KW-0001">2Fe-2S</keyword>
<dbReference type="GO" id="GO:0046872">
    <property type="term" value="F:metal ion binding"/>
    <property type="evidence" value="ECO:0007669"/>
    <property type="project" value="UniProtKB-KW"/>
</dbReference>
<dbReference type="InterPro" id="IPR001041">
    <property type="entry name" value="2Fe-2S_ferredoxin-type"/>
</dbReference>
<evidence type="ECO:0000256" key="5">
    <source>
        <dbReference type="ARBA" id="ARBA00023014"/>
    </source>
</evidence>
<comment type="similarity">
    <text evidence="1">Belongs to the adrenodoxin/putidaredoxin family.</text>
</comment>
<dbReference type="GO" id="GO:0140647">
    <property type="term" value="P:P450-containing electron transport chain"/>
    <property type="evidence" value="ECO:0007669"/>
    <property type="project" value="InterPro"/>
</dbReference>
<organism evidence="8 9">
    <name type="scientific">Novosphingobium fluoreni</name>
    <dbReference type="NCBI Taxonomy" id="1391222"/>
    <lineage>
        <taxon>Bacteria</taxon>
        <taxon>Pseudomonadati</taxon>
        <taxon>Pseudomonadota</taxon>
        <taxon>Alphaproteobacteria</taxon>
        <taxon>Sphingomonadales</taxon>
        <taxon>Sphingomonadaceae</taxon>
        <taxon>Novosphingobium</taxon>
    </lineage>
</organism>